<evidence type="ECO:0000313" key="2">
    <source>
        <dbReference type="EMBL" id="KAK2579361.1"/>
    </source>
</evidence>
<feature type="signal peptide" evidence="1">
    <location>
        <begin position="1"/>
        <end position="16"/>
    </location>
</feature>
<dbReference type="EMBL" id="JAIFRP010000094">
    <property type="protein sequence ID" value="KAK2579361.1"/>
    <property type="molecule type" value="Genomic_DNA"/>
</dbReference>
<keyword evidence="3" id="KW-1185">Reference proteome</keyword>
<name>A0AAD9VLP1_9HYME</name>
<dbReference type="Proteomes" id="UP001258017">
    <property type="component" value="Unassembled WGS sequence"/>
</dbReference>
<reference evidence="2" key="2">
    <citation type="journal article" date="2023" name="Commun. Biol.">
        <title>Intrasexual cuticular hydrocarbon dimorphism in a wasp sheds light on hydrocarbon biosynthesis genes in Hymenoptera.</title>
        <authorList>
            <person name="Moris V.C."/>
            <person name="Podsiadlowski L."/>
            <person name="Martin S."/>
            <person name="Oeyen J.P."/>
            <person name="Donath A."/>
            <person name="Petersen M."/>
            <person name="Wilbrandt J."/>
            <person name="Misof B."/>
            <person name="Liedtke D."/>
            <person name="Thamm M."/>
            <person name="Scheiner R."/>
            <person name="Schmitt T."/>
            <person name="Niehuis O."/>
        </authorList>
    </citation>
    <scope>NUCLEOTIDE SEQUENCE</scope>
    <source>
        <strain evidence="2">GBR_01_08_01A</strain>
    </source>
</reference>
<accession>A0AAD9VLP1</accession>
<protein>
    <submittedName>
        <fullName evidence="2">Uncharacterized protein</fullName>
    </submittedName>
</protein>
<feature type="chain" id="PRO_5042281517" evidence="1">
    <location>
        <begin position="17"/>
        <end position="127"/>
    </location>
</feature>
<keyword evidence="1" id="KW-0732">Signal</keyword>
<evidence type="ECO:0000256" key="1">
    <source>
        <dbReference type="SAM" id="SignalP"/>
    </source>
</evidence>
<proteinExistence type="predicted"/>
<reference evidence="2" key="1">
    <citation type="submission" date="2021-08" db="EMBL/GenBank/DDBJ databases">
        <authorList>
            <person name="Misof B."/>
            <person name="Oliver O."/>
            <person name="Podsiadlowski L."/>
            <person name="Donath A."/>
            <person name="Peters R."/>
            <person name="Mayer C."/>
            <person name="Rust J."/>
            <person name="Gunkel S."/>
            <person name="Lesny P."/>
            <person name="Martin S."/>
            <person name="Oeyen J.P."/>
            <person name="Petersen M."/>
            <person name="Panagiotis P."/>
            <person name="Wilbrandt J."/>
            <person name="Tanja T."/>
        </authorList>
    </citation>
    <scope>NUCLEOTIDE SEQUENCE</scope>
    <source>
        <strain evidence="2">GBR_01_08_01A</strain>
        <tissue evidence="2">Thorax + abdomen</tissue>
    </source>
</reference>
<dbReference type="AlphaFoldDB" id="A0AAD9VLP1"/>
<gene>
    <name evidence="2" type="ORF">KPH14_000982</name>
</gene>
<organism evidence="2 3">
    <name type="scientific">Odynerus spinipes</name>
    <dbReference type="NCBI Taxonomy" id="1348599"/>
    <lineage>
        <taxon>Eukaryota</taxon>
        <taxon>Metazoa</taxon>
        <taxon>Ecdysozoa</taxon>
        <taxon>Arthropoda</taxon>
        <taxon>Hexapoda</taxon>
        <taxon>Insecta</taxon>
        <taxon>Pterygota</taxon>
        <taxon>Neoptera</taxon>
        <taxon>Endopterygota</taxon>
        <taxon>Hymenoptera</taxon>
        <taxon>Apocrita</taxon>
        <taxon>Aculeata</taxon>
        <taxon>Vespoidea</taxon>
        <taxon>Vespidae</taxon>
        <taxon>Eumeninae</taxon>
        <taxon>Odynerus</taxon>
    </lineage>
</organism>
<comment type="caution">
    <text evidence="2">The sequence shown here is derived from an EMBL/GenBank/DDBJ whole genome shotgun (WGS) entry which is preliminary data.</text>
</comment>
<sequence>MIVLVLLLLLLTGLAGIPIDRSILQETVNIADELDQSATWVSLCDEYSLPVDFVNKKRPASAAAATSSVQWTLPSPTVENAEVEIVEQYSDPRDSKSKAYIEPGAQASLPTIYSKVNRNYCRPYTVS</sequence>
<evidence type="ECO:0000313" key="3">
    <source>
        <dbReference type="Proteomes" id="UP001258017"/>
    </source>
</evidence>